<sequence length="70" mass="8391">MEKKKIDRINELYKKNKIEGLTDEEKIEQSLLREEYLESVRKNFKSTMNTIKLKDEKGNITPLKPKHKND</sequence>
<evidence type="ECO:0000313" key="4">
    <source>
        <dbReference type="Proteomes" id="UP001144256"/>
    </source>
</evidence>
<dbReference type="PANTHER" id="PTHR37300">
    <property type="entry name" value="UPF0291 PROTEIN CBO2609/CLC_2481"/>
    <property type="match status" value="1"/>
</dbReference>
<evidence type="ECO:0000256" key="2">
    <source>
        <dbReference type="HAMAP-Rule" id="MF_01103"/>
    </source>
</evidence>
<evidence type="ECO:0000313" key="3">
    <source>
        <dbReference type="EMBL" id="GKX30060.1"/>
    </source>
</evidence>
<dbReference type="PANTHER" id="PTHR37300:SF1">
    <property type="entry name" value="UPF0291 PROTEIN YNZC"/>
    <property type="match status" value="1"/>
</dbReference>
<organism evidence="3 4">
    <name type="scientific">Vallitalea longa</name>
    <dbReference type="NCBI Taxonomy" id="2936439"/>
    <lineage>
        <taxon>Bacteria</taxon>
        <taxon>Bacillati</taxon>
        <taxon>Bacillota</taxon>
        <taxon>Clostridia</taxon>
        <taxon>Lachnospirales</taxon>
        <taxon>Vallitaleaceae</taxon>
        <taxon>Vallitalea</taxon>
    </lineage>
</organism>
<dbReference type="Proteomes" id="UP001144256">
    <property type="component" value="Unassembled WGS sequence"/>
</dbReference>
<dbReference type="HAMAP" id="MF_01103">
    <property type="entry name" value="UPF0291"/>
    <property type="match status" value="1"/>
</dbReference>
<name>A0A9W6DF02_9FIRM</name>
<keyword evidence="4" id="KW-1185">Reference proteome</keyword>
<keyword evidence="1 2" id="KW-0963">Cytoplasm</keyword>
<reference evidence="3" key="1">
    <citation type="submission" date="2022-06" db="EMBL/GenBank/DDBJ databases">
        <title>Vallitalea longa sp. nov., an anaerobic bacterium isolated from marine sediment.</title>
        <authorList>
            <person name="Hirano S."/>
            <person name="Terahara T."/>
            <person name="Mori K."/>
            <person name="Hamada M."/>
            <person name="Matsumoto R."/>
            <person name="Kobayashi T."/>
        </authorList>
    </citation>
    <scope>NUCLEOTIDE SEQUENCE</scope>
    <source>
        <strain evidence="3">SH18-1</strain>
    </source>
</reference>
<dbReference type="Gene3D" id="1.10.287.540">
    <property type="entry name" value="Helix hairpin bin"/>
    <property type="match status" value="1"/>
</dbReference>
<dbReference type="RefSeq" id="WP_281815930.1">
    <property type="nucleotide sequence ID" value="NZ_BRLB01000007.1"/>
</dbReference>
<comment type="similarity">
    <text evidence="2">Belongs to the UPF0291 family.</text>
</comment>
<dbReference type="EMBL" id="BRLB01000007">
    <property type="protein sequence ID" value="GKX30060.1"/>
    <property type="molecule type" value="Genomic_DNA"/>
</dbReference>
<gene>
    <name evidence="3" type="ORF">SH1V18_25400</name>
</gene>
<dbReference type="Pfam" id="PF05979">
    <property type="entry name" value="DUF896"/>
    <property type="match status" value="1"/>
</dbReference>
<dbReference type="SUPFAM" id="SSF158221">
    <property type="entry name" value="YnzC-like"/>
    <property type="match status" value="1"/>
</dbReference>
<dbReference type="InterPro" id="IPR009242">
    <property type="entry name" value="DUF896"/>
</dbReference>
<proteinExistence type="inferred from homology"/>
<comment type="subcellular location">
    <subcellularLocation>
        <location evidence="2">Cytoplasm</location>
    </subcellularLocation>
</comment>
<evidence type="ECO:0000256" key="1">
    <source>
        <dbReference type="ARBA" id="ARBA00022490"/>
    </source>
</evidence>
<dbReference type="GO" id="GO:0005737">
    <property type="term" value="C:cytoplasm"/>
    <property type="evidence" value="ECO:0007669"/>
    <property type="project" value="UniProtKB-SubCell"/>
</dbReference>
<dbReference type="AlphaFoldDB" id="A0A9W6DF02"/>
<protein>
    <recommendedName>
        <fullName evidence="2">UPF0291 protein SH1V18_25400</fullName>
    </recommendedName>
</protein>
<accession>A0A9W6DF02</accession>
<comment type="caution">
    <text evidence="3">The sequence shown here is derived from an EMBL/GenBank/DDBJ whole genome shotgun (WGS) entry which is preliminary data.</text>
</comment>